<evidence type="ECO:0000313" key="2">
    <source>
        <dbReference type="Proteomes" id="UP000271098"/>
    </source>
</evidence>
<keyword evidence="2" id="KW-1185">Reference proteome</keyword>
<protein>
    <submittedName>
        <fullName evidence="3">Ovule protein</fullName>
    </submittedName>
</protein>
<name>A0A183DRW0_9BILA</name>
<dbReference type="Proteomes" id="UP000271098">
    <property type="component" value="Unassembled WGS sequence"/>
</dbReference>
<reference evidence="3" key="1">
    <citation type="submission" date="2016-06" db="UniProtKB">
        <authorList>
            <consortium name="WormBaseParasite"/>
        </authorList>
    </citation>
    <scope>IDENTIFICATION</scope>
</reference>
<accession>A0A183DRW0</accession>
<dbReference type="AlphaFoldDB" id="A0A183DRW0"/>
<dbReference type="EMBL" id="UYRT01078564">
    <property type="protein sequence ID" value="VDN18798.1"/>
    <property type="molecule type" value="Genomic_DNA"/>
</dbReference>
<gene>
    <name evidence="1" type="ORF">GPUH_LOCUS11451</name>
</gene>
<proteinExistence type="predicted"/>
<evidence type="ECO:0000313" key="1">
    <source>
        <dbReference type="EMBL" id="VDN18798.1"/>
    </source>
</evidence>
<reference evidence="1 2" key="2">
    <citation type="submission" date="2018-11" db="EMBL/GenBank/DDBJ databases">
        <authorList>
            <consortium name="Pathogen Informatics"/>
        </authorList>
    </citation>
    <scope>NUCLEOTIDE SEQUENCE [LARGE SCALE GENOMIC DNA]</scope>
</reference>
<sequence>MATVDSRSGRRVMYDEKSCCDVRLLRVIIYFFNFLFYLHDKVFIVWGVTGQQQLSAKHFDMLCYWLDHICSRDLWVLGRFQKKTNTSALG</sequence>
<evidence type="ECO:0000313" key="3">
    <source>
        <dbReference type="WBParaSite" id="GPUH_0001146501-mRNA-1"/>
    </source>
</evidence>
<dbReference type="WBParaSite" id="GPUH_0001146501-mRNA-1">
    <property type="protein sequence ID" value="GPUH_0001146501-mRNA-1"/>
    <property type="gene ID" value="GPUH_0001146501"/>
</dbReference>
<organism evidence="3">
    <name type="scientific">Gongylonema pulchrum</name>
    <dbReference type="NCBI Taxonomy" id="637853"/>
    <lineage>
        <taxon>Eukaryota</taxon>
        <taxon>Metazoa</taxon>
        <taxon>Ecdysozoa</taxon>
        <taxon>Nematoda</taxon>
        <taxon>Chromadorea</taxon>
        <taxon>Rhabditida</taxon>
        <taxon>Spirurina</taxon>
        <taxon>Spiruromorpha</taxon>
        <taxon>Spiruroidea</taxon>
        <taxon>Gongylonematidae</taxon>
        <taxon>Gongylonema</taxon>
    </lineage>
</organism>